<evidence type="ECO:0000256" key="2">
    <source>
        <dbReference type="ARBA" id="ARBA00022741"/>
    </source>
</evidence>
<dbReference type="InterPro" id="IPR027417">
    <property type="entry name" value="P-loop_NTPase"/>
</dbReference>
<evidence type="ECO:0000259" key="3">
    <source>
        <dbReference type="Pfam" id="PF04548"/>
    </source>
</evidence>
<dbReference type="AlphaFoldDB" id="A0A7N4NM29"/>
<reference evidence="4 5" key="1">
    <citation type="journal article" date="2011" name="Proc. Natl. Acad. Sci. U.S.A.">
        <title>Genetic diversity and population structure of the endangered marsupial Sarcophilus harrisii (Tasmanian devil).</title>
        <authorList>
            <person name="Miller W."/>
            <person name="Hayes V.M."/>
            <person name="Ratan A."/>
            <person name="Petersen D.C."/>
            <person name="Wittekindt N.E."/>
            <person name="Miller J."/>
            <person name="Walenz B."/>
            <person name="Knight J."/>
            <person name="Qi J."/>
            <person name="Zhao F."/>
            <person name="Wang Q."/>
            <person name="Bedoya-Reina O.C."/>
            <person name="Katiyar N."/>
            <person name="Tomsho L.P."/>
            <person name="Kasson L.M."/>
            <person name="Hardie R.A."/>
            <person name="Woodbridge P."/>
            <person name="Tindall E.A."/>
            <person name="Bertelsen M.F."/>
            <person name="Dixon D."/>
            <person name="Pyecroft S."/>
            <person name="Helgen K.M."/>
            <person name="Lesk A.M."/>
            <person name="Pringle T.H."/>
            <person name="Patterson N."/>
            <person name="Zhang Y."/>
            <person name="Kreiss A."/>
            <person name="Woods G.M."/>
            <person name="Jones M.E."/>
            <person name="Schuster S.C."/>
        </authorList>
    </citation>
    <scope>NUCLEOTIDE SEQUENCE [LARGE SCALE GENOMIC DNA]</scope>
</reference>
<dbReference type="SUPFAM" id="SSF52540">
    <property type="entry name" value="P-loop containing nucleoside triphosphate hydrolases"/>
    <property type="match status" value="1"/>
</dbReference>
<keyword evidence="5" id="KW-1185">Reference proteome</keyword>
<sequence>GEKKCGGVNPVTFIIHISGYENQDLIEKQLRLVLVGKTGAGKNVTGNSILGKQVFESKLAAKSVNKNL</sequence>
<dbReference type="GO" id="GO:0005525">
    <property type="term" value="F:GTP binding"/>
    <property type="evidence" value="ECO:0007669"/>
    <property type="project" value="InterPro"/>
</dbReference>
<reference evidence="4" key="2">
    <citation type="submission" date="2025-08" db="UniProtKB">
        <authorList>
            <consortium name="Ensembl"/>
        </authorList>
    </citation>
    <scope>IDENTIFICATION</scope>
</reference>
<dbReference type="Proteomes" id="UP000007648">
    <property type="component" value="Unassembled WGS sequence"/>
</dbReference>
<dbReference type="Gene3D" id="3.40.50.300">
    <property type="entry name" value="P-loop containing nucleotide triphosphate hydrolases"/>
    <property type="match status" value="1"/>
</dbReference>
<proteinExistence type="inferred from homology"/>
<organism evidence="4 5">
    <name type="scientific">Sarcophilus harrisii</name>
    <name type="common">Tasmanian devil</name>
    <name type="synonym">Sarcophilus laniarius</name>
    <dbReference type="NCBI Taxonomy" id="9305"/>
    <lineage>
        <taxon>Eukaryota</taxon>
        <taxon>Metazoa</taxon>
        <taxon>Chordata</taxon>
        <taxon>Craniata</taxon>
        <taxon>Vertebrata</taxon>
        <taxon>Euteleostomi</taxon>
        <taxon>Mammalia</taxon>
        <taxon>Metatheria</taxon>
        <taxon>Dasyuromorphia</taxon>
        <taxon>Dasyuridae</taxon>
        <taxon>Sarcophilus</taxon>
    </lineage>
</organism>
<accession>A0A7N4NM29</accession>
<comment type="similarity">
    <text evidence="1">Belongs to the TRAFAC class TrmE-Era-EngA-EngB-Septin-like GTPase superfamily. AIG1/Toc34/Toc159-like paraseptin GTPase family. IAN subfamily.</text>
</comment>
<dbReference type="InterPro" id="IPR006703">
    <property type="entry name" value="G_AIG1"/>
</dbReference>
<name>A0A7N4NM29_SARHA</name>
<feature type="domain" description="AIG1-type G" evidence="3">
    <location>
        <begin position="30"/>
        <end position="67"/>
    </location>
</feature>
<evidence type="ECO:0000256" key="1">
    <source>
        <dbReference type="ARBA" id="ARBA00008535"/>
    </source>
</evidence>
<evidence type="ECO:0000313" key="4">
    <source>
        <dbReference type="Ensembl" id="ENSSHAP00000025404.1"/>
    </source>
</evidence>
<reference evidence="4" key="3">
    <citation type="submission" date="2025-09" db="UniProtKB">
        <authorList>
            <consortium name="Ensembl"/>
        </authorList>
    </citation>
    <scope>IDENTIFICATION</scope>
</reference>
<protein>
    <recommendedName>
        <fullName evidence="3">AIG1-type G domain-containing protein</fullName>
    </recommendedName>
</protein>
<dbReference type="Ensembl" id="ENSSHAT00000037799.1">
    <property type="protein sequence ID" value="ENSSHAP00000025404.1"/>
    <property type="gene ID" value="ENSSHAG00000031965.1"/>
</dbReference>
<dbReference type="GeneTree" id="ENSGT01140000286195"/>
<evidence type="ECO:0000313" key="5">
    <source>
        <dbReference type="Proteomes" id="UP000007648"/>
    </source>
</evidence>
<dbReference type="InParanoid" id="A0A7N4NM29"/>
<dbReference type="Pfam" id="PF04548">
    <property type="entry name" value="AIG1"/>
    <property type="match status" value="1"/>
</dbReference>
<keyword evidence="2" id="KW-0547">Nucleotide-binding</keyword>